<name>A0A8J4GDT8_9CHLO</name>
<gene>
    <name evidence="2" type="ORF">Vretimale_9685</name>
</gene>
<organism evidence="2 3">
    <name type="scientific">Volvox reticuliferus</name>
    <dbReference type="NCBI Taxonomy" id="1737510"/>
    <lineage>
        <taxon>Eukaryota</taxon>
        <taxon>Viridiplantae</taxon>
        <taxon>Chlorophyta</taxon>
        <taxon>core chlorophytes</taxon>
        <taxon>Chlorophyceae</taxon>
        <taxon>CS clade</taxon>
        <taxon>Chlamydomonadales</taxon>
        <taxon>Volvocaceae</taxon>
        <taxon>Volvox</taxon>
    </lineage>
</organism>
<sequence length="135" mass="13890">ASACRKTPRGLRLASPSSSSSPSSYTSSSSSSSSSYAPSTPAVAVFLATGRNGSTPSSTCHPRCEYAQTTFTSSWGDEKTSCRPTMALAAACRKRSSRTPIIASDQTIRPMGRGGAVSRSGIKASIRRYSSGPGG</sequence>
<dbReference type="EMBL" id="BNCQ01000018">
    <property type="protein sequence ID" value="GIM05236.1"/>
    <property type="molecule type" value="Genomic_DNA"/>
</dbReference>
<reference evidence="2" key="1">
    <citation type="journal article" date="2021" name="Proc. Natl. Acad. Sci. U.S.A.">
        <title>Three genomes in the algal genus Volvox reveal the fate of a haploid sex-determining region after a transition to homothallism.</title>
        <authorList>
            <person name="Yamamoto K."/>
            <person name="Hamaji T."/>
            <person name="Kawai-Toyooka H."/>
            <person name="Matsuzaki R."/>
            <person name="Takahashi F."/>
            <person name="Nishimura Y."/>
            <person name="Kawachi M."/>
            <person name="Noguchi H."/>
            <person name="Minakuchi Y."/>
            <person name="Umen J.G."/>
            <person name="Toyoda A."/>
            <person name="Nozaki H."/>
        </authorList>
    </citation>
    <scope>NUCLEOTIDE SEQUENCE</scope>
    <source>
        <strain evidence="2">NIES-3785</strain>
    </source>
</reference>
<feature type="non-terminal residue" evidence="2">
    <location>
        <position position="1"/>
    </location>
</feature>
<proteinExistence type="predicted"/>
<feature type="region of interest" description="Disordered" evidence="1">
    <location>
        <begin position="108"/>
        <end position="135"/>
    </location>
</feature>
<dbReference type="AlphaFoldDB" id="A0A8J4GDT8"/>
<accession>A0A8J4GDT8</accession>
<feature type="compositionally biased region" description="Low complexity" evidence="1">
    <location>
        <begin position="14"/>
        <end position="38"/>
    </location>
</feature>
<comment type="caution">
    <text evidence="2">The sequence shown here is derived from an EMBL/GenBank/DDBJ whole genome shotgun (WGS) entry which is preliminary data.</text>
</comment>
<protein>
    <submittedName>
        <fullName evidence="2">Uncharacterized protein</fullName>
    </submittedName>
</protein>
<dbReference type="Proteomes" id="UP000722791">
    <property type="component" value="Unassembled WGS sequence"/>
</dbReference>
<evidence type="ECO:0000256" key="1">
    <source>
        <dbReference type="SAM" id="MobiDB-lite"/>
    </source>
</evidence>
<feature type="region of interest" description="Disordered" evidence="1">
    <location>
        <begin position="1"/>
        <end position="38"/>
    </location>
</feature>
<evidence type="ECO:0000313" key="2">
    <source>
        <dbReference type="EMBL" id="GIM05236.1"/>
    </source>
</evidence>
<evidence type="ECO:0000313" key="3">
    <source>
        <dbReference type="Proteomes" id="UP000722791"/>
    </source>
</evidence>